<sequence>MPPGHHVSRAQPDATQHQDEEPNVPAGSGFVQELVRSATSPFKHTKLSESKRQGGHLKLAEAVVVLEDKTTPLDATQTDQEQRAADDAMEKIKELMKDYISAIRDLQYMLDPISQVDRNDQFLRDYFYLDTKADRDRRVMVDAGIIEQPLHIPHVPLPNYTGHEGCLAKKDWEEQQGSAFLGRFTVAILAGLALIVPMLIMKLSNSLVAQLVTVGVCVFILGLALSLSHSMEKKDIIGGTAAYAAVLVVFVGSSS</sequence>
<organism evidence="1 2">
    <name type="scientific">Fusarium decemcellulare</name>
    <dbReference type="NCBI Taxonomy" id="57161"/>
    <lineage>
        <taxon>Eukaryota</taxon>
        <taxon>Fungi</taxon>
        <taxon>Dikarya</taxon>
        <taxon>Ascomycota</taxon>
        <taxon>Pezizomycotina</taxon>
        <taxon>Sordariomycetes</taxon>
        <taxon>Hypocreomycetidae</taxon>
        <taxon>Hypocreales</taxon>
        <taxon>Nectriaceae</taxon>
        <taxon>Fusarium</taxon>
        <taxon>Fusarium decemcellulare species complex</taxon>
    </lineage>
</organism>
<dbReference type="EMBL" id="JANRMS010001612">
    <property type="protein sequence ID" value="KAJ3527111.1"/>
    <property type="molecule type" value="Genomic_DNA"/>
</dbReference>
<reference evidence="1" key="1">
    <citation type="submission" date="2022-08" db="EMBL/GenBank/DDBJ databases">
        <title>Genome Sequence of Fusarium decemcellulare.</title>
        <authorList>
            <person name="Buettner E."/>
        </authorList>
    </citation>
    <scope>NUCLEOTIDE SEQUENCE</scope>
    <source>
        <strain evidence="1">Babe19</strain>
    </source>
</reference>
<name>A0ACC1RWK3_9HYPO</name>
<keyword evidence="2" id="KW-1185">Reference proteome</keyword>
<accession>A0ACC1RWK3</accession>
<protein>
    <submittedName>
        <fullName evidence="1">Uncharacterized protein</fullName>
    </submittedName>
</protein>
<proteinExistence type="predicted"/>
<gene>
    <name evidence="1" type="ORF">NM208_g10867</name>
</gene>
<dbReference type="Proteomes" id="UP001148629">
    <property type="component" value="Unassembled WGS sequence"/>
</dbReference>
<evidence type="ECO:0000313" key="1">
    <source>
        <dbReference type="EMBL" id="KAJ3527111.1"/>
    </source>
</evidence>
<comment type="caution">
    <text evidence="1">The sequence shown here is derived from an EMBL/GenBank/DDBJ whole genome shotgun (WGS) entry which is preliminary data.</text>
</comment>
<evidence type="ECO:0000313" key="2">
    <source>
        <dbReference type="Proteomes" id="UP001148629"/>
    </source>
</evidence>